<dbReference type="RefSeq" id="WP_307905523.1">
    <property type="nucleotide sequence ID" value="NZ_AP027060.1"/>
</dbReference>
<organism evidence="1 2">
    <name type="scientific">Haliovirga abyssi</name>
    <dbReference type="NCBI Taxonomy" id="2996794"/>
    <lineage>
        <taxon>Bacteria</taxon>
        <taxon>Fusobacteriati</taxon>
        <taxon>Fusobacteriota</taxon>
        <taxon>Fusobacteriia</taxon>
        <taxon>Fusobacteriales</taxon>
        <taxon>Haliovirgaceae</taxon>
        <taxon>Haliovirga</taxon>
    </lineage>
</organism>
<keyword evidence="1" id="KW-0614">Plasmid</keyword>
<gene>
    <name evidence="1" type="ORF">HLVA_22240</name>
</gene>
<dbReference type="AlphaFoldDB" id="A0AAU9DE79"/>
<protein>
    <submittedName>
        <fullName evidence="1">Uncharacterized protein</fullName>
    </submittedName>
</protein>
<dbReference type="KEGG" id="haby:HLVA_22240"/>
<geneLocation type="plasmid" evidence="1 2">
    <name>pHIC</name>
</geneLocation>
<name>A0AAU9DE79_9FUSO</name>
<dbReference type="EMBL" id="AP027060">
    <property type="protein sequence ID" value="BDU51655.1"/>
    <property type="molecule type" value="Genomic_DNA"/>
</dbReference>
<keyword evidence="2" id="KW-1185">Reference proteome</keyword>
<reference evidence="1 2" key="1">
    <citation type="submission" date="2022-11" db="EMBL/GenBank/DDBJ databases">
        <title>Haliovirga abyssi gen. nov., sp. nov., a mesophilic fermentative bacterium isolated from the Iheya North hydrothermal field and the proposal of Haliovirgaceae fam. nov.</title>
        <authorList>
            <person name="Miyazaki U."/>
            <person name="Tame A."/>
            <person name="Miyazaki J."/>
            <person name="Takai K."/>
            <person name="Sawayama S."/>
            <person name="Kitajima M."/>
            <person name="Okamoto A."/>
            <person name="Nakagawa S."/>
        </authorList>
    </citation>
    <scope>NUCLEOTIDE SEQUENCE [LARGE SCALE GENOMIC DNA]</scope>
    <source>
        <strain evidence="1 2">IC12</strain>
        <plasmid evidence="1 2">pHIC</plasmid>
    </source>
</reference>
<proteinExistence type="predicted"/>
<dbReference type="Proteomes" id="UP001321582">
    <property type="component" value="Plasmid pHIC"/>
</dbReference>
<evidence type="ECO:0000313" key="1">
    <source>
        <dbReference type="EMBL" id="BDU51655.1"/>
    </source>
</evidence>
<accession>A0AAU9DE79</accession>
<sequence length="68" mass="8143">MIYYFCKEKEFNIKVSTDTFKNCESGYKLIENNIENILRLEVNAKQIDKILNNLQQIVEQNLQKIFLN</sequence>
<evidence type="ECO:0000313" key="2">
    <source>
        <dbReference type="Proteomes" id="UP001321582"/>
    </source>
</evidence>